<protein>
    <submittedName>
        <fullName evidence="1">Uncharacterized protein</fullName>
    </submittedName>
</protein>
<dbReference type="InParanoid" id="A0A1X7U5V4"/>
<organism evidence="1">
    <name type="scientific">Amphimedon queenslandica</name>
    <name type="common">Sponge</name>
    <dbReference type="NCBI Taxonomy" id="400682"/>
    <lineage>
        <taxon>Eukaryota</taxon>
        <taxon>Metazoa</taxon>
        <taxon>Porifera</taxon>
        <taxon>Demospongiae</taxon>
        <taxon>Heteroscleromorpha</taxon>
        <taxon>Haplosclerida</taxon>
        <taxon>Niphatidae</taxon>
        <taxon>Amphimedon</taxon>
    </lineage>
</organism>
<proteinExistence type="predicted"/>
<dbReference type="EnsemblMetazoa" id="Aqu2.1.23038_001">
    <property type="protein sequence ID" value="Aqu2.1.23038_001"/>
    <property type="gene ID" value="Aqu2.1.23038"/>
</dbReference>
<name>A0A1X7U5V4_AMPQE</name>
<reference evidence="1" key="1">
    <citation type="submission" date="2017-05" db="UniProtKB">
        <authorList>
            <consortium name="EnsemblMetazoa"/>
        </authorList>
    </citation>
    <scope>IDENTIFICATION</scope>
</reference>
<evidence type="ECO:0000313" key="1">
    <source>
        <dbReference type="EnsemblMetazoa" id="Aqu2.1.23038_001"/>
    </source>
</evidence>
<accession>A0A1X7U5V4</accession>
<sequence length="91" mass="10439">MFYCKSIKNQWTFQISSVNSVEFQQLVTTEVQFEGGFNKVIKFWKLTSLRKGCRKTLDFDTFAKANPEILLGSPNGVPVGSYNYWCSCYSS</sequence>
<dbReference type="AlphaFoldDB" id="A0A1X7U5V4"/>